<dbReference type="SUPFAM" id="SSF51690">
    <property type="entry name" value="Nicotinate/Quinolinate PRTase C-terminal domain-like"/>
    <property type="match status" value="1"/>
</dbReference>
<evidence type="ECO:0000256" key="2">
    <source>
        <dbReference type="ARBA" id="ARBA00019205"/>
    </source>
</evidence>
<evidence type="ECO:0000259" key="6">
    <source>
        <dbReference type="Pfam" id="PF01729"/>
    </source>
</evidence>
<keyword evidence="4 5" id="KW-0808">Transferase</keyword>
<dbReference type="GO" id="GO:0005737">
    <property type="term" value="C:cytoplasm"/>
    <property type="evidence" value="ECO:0007669"/>
    <property type="project" value="TreeGrafter"/>
</dbReference>
<dbReference type="PANTHER" id="PTHR32179">
    <property type="entry name" value="NICOTINATE-NUCLEOTIDE PYROPHOSPHORYLASE [CARBOXYLATING]"/>
    <property type="match status" value="1"/>
</dbReference>
<evidence type="ECO:0000313" key="9">
    <source>
        <dbReference type="Proteomes" id="UP000069632"/>
    </source>
</evidence>
<feature type="domain" description="Quinolinate phosphoribosyl transferase C-terminal" evidence="6">
    <location>
        <begin position="104"/>
        <end position="263"/>
    </location>
</feature>
<comment type="similarity">
    <text evidence="1 5">Belongs to the NadC/ModD family.</text>
</comment>
<accession>A0A128EIX6</accession>
<dbReference type="PANTHER" id="PTHR32179:SF4">
    <property type="entry name" value="PYROPHOSPHORYLASE MODD-RELATED"/>
    <property type="match status" value="1"/>
</dbReference>
<evidence type="ECO:0000256" key="4">
    <source>
        <dbReference type="ARBA" id="ARBA00022679"/>
    </source>
</evidence>
<dbReference type="InterPro" id="IPR013785">
    <property type="entry name" value="Aldolase_TIM"/>
</dbReference>
<dbReference type="InterPro" id="IPR036068">
    <property type="entry name" value="Nicotinate_pribotase-like_C"/>
</dbReference>
<dbReference type="PIRSF" id="PIRSF006250">
    <property type="entry name" value="NadC_ModD"/>
    <property type="match status" value="1"/>
</dbReference>
<reference evidence="8 9" key="1">
    <citation type="submission" date="2016-02" db="EMBL/GenBank/DDBJ databases">
        <authorList>
            <consortium name="Pathogen Informatics"/>
        </authorList>
    </citation>
    <scope>NUCLEOTIDE SEQUENCE [LARGE SCALE GENOMIC DNA]</scope>
    <source>
        <strain evidence="8 9">RC20</strain>
    </source>
</reference>
<dbReference type="GO" id="GO:0009435">
    <property type="term" value="P:NAD+ biosynthetic process"/>
    <property type="evidence" value="ECO:0007669"/>
    <property type="project" value="InterPro"/>
</dbReference>
<gene>
    <name evidence="8" type="primary">modD</name>
    <name evidence="8" type="ORF">ERS672216_01598</name>
</gene>
<evidence type="ECO:0000313" key="8">
    <source>
        <dbReference type="EMBL" id="CZE48794.1"/>
    </source>
</evidence>
<dbReference type="InterPro" id="IPR037128">
    <property type="entry name" value="Quinolinate_PRibosylTase_N_sf"/>
</dbReference>
<dbReference type="EMBL" id="FIZP01000011">
    <property type="protein sequence ID" value="CZE48794.1"/>
    <property type="molecule type" value="Genomic_DNA"/>
</dbReference>
<keyword evidence="9" id="KW-1185">Reference proteome</keyword>
<keyword evidence="3 5" id="KW-0328">Glycosyltransferase</keyword>
<protein>
    <recommendedName>
        <fullName evidence="2">Putative pyrophosphorylase ModD</fullName>
    </recommendedName>
</protein>
<dbReference type="InterPro" id="IPR027277">
    <property type="entry name" value="NadC/ModD"/>
</dbReference>
<dbReference type="Proteomes" id="UP000069632">
    <property type="component" value="Unassembled WGS sequence"/>
</dbReference>
<dbReference type="AlphaFoldDB" id="A0A128EIX6"/>
<dbReference type="Pfam" id="PF01729">
    <property type="entry name" value="QRPTase_C"/>
    <property type="match status" value="1"/>
</dbReference>
<organism evidence="8 9">
    <name type="scientific">Campylobacter geochelonis</name>
    <dbReference type="NCBI Taxonomy" id="1780362"/>
    <lineage>
        <taxon>Bacteria</taxon>
        <taxon>Pseudomonadati</taxon>
        <taxon>Campylobacterota</taxon>
        <taxon>Epsilonproteobacteria</taxon>
        <taxon>Campylobacterales</taxon>
        <taxon>Campylobacteraceae</taxon>
        <taxon>Campylobacter</taxon>
    </lineage>
</organism>
<dbReference type="RefSeq" id="WP_075540452.1">
    <property type="nucleotide sequence ID" value="NZ_CP053844.1"/>
</dbReference>
<evidence type="ECO:0000256" key="5">
    <source>
        <dbReference type="PIRNR" id="PIRNR006250"/>
    </source>
</evidence>
<evidence type="ECO:0000256" key="3">
    <source>
        <dbReference type="ARBA" id="ARBA00022676"/>
    </source>
</evidence>
<feature type="domain" description="Quinolinate phosphoribosyl transferase N-terminal" evidence="7">
    <location>
        <begin position="19"/>
        <end position="102"/>
    </location>
</feature>
<dbReference type="InterPro" id="IPR022412">
    <property type="entry name" value="Quinolinate_PRibosylTrfase_N"/>
</dbReference>
<dbReference type="SUPFAM" id="SSF54675">
    <property type="entry name" value="Nicotinate/Quinolinate PRTase N-terminal domain-like"/>
    <property type="match status" value="1"/>
</dbReference>
<dbReference type="Pfam" id="PF02749">
    <property type="entry name" value="QRPTase_N"/>
    <property type="match status" value="1"/>
</dbReference>
<proteinExistence type="inferred from homology"/>
<dbReference type="InterPro" id="IPR002638">
    <property type="entry name" value="Quinolinate_PRibosylTrfase_C"/>
</dbReference>
<dbReference type="FunFam" id="3.20.20.70:FF:000030">
    <property type="entry name" value="Nicotinate-nucleotide pyrophosphorylase, carboxylating"/>
    <property type="match status" value="1"/>
</dbReference>
<dbReference type="GO" id="GO:0004514">
    <property type="term" value="F:nicotinate-nucleotide diphosphorylase (carboxylating) activity"/>
    <property type="evidence" value="ECO:0007669"/>
    <property type="project" value="InterPro"/>
</dbReference>
<dbReference type="Gene3D" id="3.90.1170.20">
    <property type="entry name" value="Quinolinate phosphoribosyl transferase, N-terminal domain"/>
    <property type="match status" value="1"/>
</dbReference>
<dbReference type="GO" id="GO:0034213">
    <property type="term" value="P:quinolinate catabolic process"/>
    <property type="evidence" value="ECO:0007669"/>
    <property type="project" value="TreeGrafter"/>
</dbReference>
<sequence length="278" mass="31353">MISDSDILNYINEDLPYFDLTTNLQESCGINARLELFTREDLVVSCSEISARLAEILGCKVEFVAPSKTFLKSGEKILTYSGSYANIHKAWKLSQVLLEYSCKIATYTNQMLNLAKSVNQKCQILGTRKTFPFAKKFCIKALLDGGGSVHRLNLSDSVLFFEKHRILYKNNDEFYSNLVKFKEKIPEKKLCVEALNLDDAINLLEFCDVVQLDKMELLDIKNVVKIKDEKYKFSKIVCAGGINLTNVKEYAKSGVDAVVTSSMYLSKMADLGARISKI</sequence>
<dbReference type="InterPro" id="IPR006242">
    <property type="entry name" value="ModD"/>
</dbReference>
<dbReference type="Gene3D" id="3.20.20.70">
    <property type="entry name" value="Aldolase class I"/>
    <property type="match status" value="1"/>
</dbReference>
<dbReference type="NCBIfam" id="TIGR01334">
    <property type="entry name" value="modD"/>
    <property type="match status" value="1"/>
</dbReference>
<name>A0A128EIX6_9BACT</name>
<evidence type="ECO:0000259" key="7">
    <source>
        <dbReference type="Pfam" id="PF02749"/>
    </source>
</evidence>
<evidence type="ECO:0000256" key="1">
    <source>
        <dbReference type="ARBA" id="ARBA00009400"/>
    </source>
</evidence>